<sequence length="100" mass="11229">MASGFGYAGGRSRCFAFWQDFSACYASADTPQQCIQPKEDYLECLHRTKEVSRALKIKAQYLKKTKVELEQKRKEVETTTESGILGLGLLQRSDEAQAST</sequence>
<evidence type="ECO:0000256" key="4">
    <source>
        <dbReference type="ARBA" id="ARBA00007372"/>
    </source>
</evidence>
<evidence type="ECO:0000256" key="12">
    <source>
        <dbReference type="ARBA" id="ARBA00023136"/>
    </source>
</evidence>
<comment type="similarity">
    <text evidence="4">Belongs to the complex I NDUFS5 subunit family.</text>
</comment>
<comment type="subunit">
    <text evidence="5">Mammalian complex I is composed of 45 different subunits. This is a component of the iron-sulfur (IP) fragment of the enzyme.</text>
</comment>
<dbReference type="GO" id="GO:0005743">
    <property type="term" value="C:mitochondrial inner membrane"/>
    <property type="evidence" value="ECO:0007669"/>
    <property type="project" value="UniProtKB-SubCell"/>
</dbReference>
<dbReference type="GO" id="GO:0032981">
    <property type="term" value="P:mitochondrial respiratory chain complex I assembly"/>
    <property type="evidence" value="ECO:0007669"/>
    <property type="project" value="TreeGrafter"/>
</dbReference>
<keyword evidence="10" id="KW-0249">Electron transport</keyword>
<accession>A0A238FN83</accession>
<dbReference type="InterPro" id="IPR019342">
    <property type="entry name" value="NADH_UbQ_OxRdtase_FeS-su5"/>
</dbReference>
<feature type="disulfide bond" evidence="16">
    <location>
        <begin position="14"/>
        <end position="44"/>
    </location>
</feature>
<keyword evidence="12" id="KW-0472">Membrane</keyword>
<dbReference type="PANTHER" id="PTHR15224:SF1">
    <property type="entry name" value="NADH DEHYDROGENASE [UBIQUINONE] IRON-SULFUR PROTEIN 5"/>
    <property type="match status" value="1"/>
</dbReference>
<evidence type="ECO:0000256" key="10">
    <source>
        <dbReference type="ARBA" id="ARBA00022982"/>
    </source>
</evidence>
<evidence type="ECO:0000256" key="9">
    <source>
        <dbReference type="ARBA" id="ARBA00022792"/>
    </source>
</evidence>
<name>A0A238FN83_9BASI</name>
<dbReference type="STRING" id="269621.A0A238FN83"/>
<evidence type="ECO:0000256" key="3">
    <source>
        <dbReference type="ARBA" id="ARBA00004637"/>
    </source>
</evidence>
<keyword evidence="18" id="KW-1185">Reference proteome</keyword>
<evidence type="ECO:0000256" key="1">
    <source>
        <dbReference type="ARBA" id="ARBA00003195"/>
    </source>
</evidence>
<evidence type="ECO:0000256" key="16">
    <source>
        <dbReference type="PIRSR" id="PIRSR619342-50"/>
    </source>
</evidence>
<evidence type="ECO:0000256" key="7">
    <source>
        <dbReference type="ARBA" id="ARBA00022448"/>
    </source>
</evidence>
<evidence type="ECO:0000256" key="13">
    <source>
        <dbReference type="ARBA" id="ARBA00023157"/>
    </source>
</evidence>
<keyword evidence="9" id="KW-0999">Mitochondrion inner membrane</keyword>
<evidence type="ECO:0000256" key="5">
    <source>
        <dbReference type="ARBA" id="ARBA00011261"/>
    </source>
</evidence>
<evidence type="ECO:0000256" key="14">
    <source>
        <dbReference type="ARBA" id="ARBA00031222"/>
    </source>
</evidence>
<evidence type="ECO:0000256" key="6">
    <source>
        <dbReference type="ARBA" id="ARBA00013482"/>
    </source>
</evidence>
<evidence type="ECO:0000313" key="18">
    <source>
        <dbReference type="Proteomes" id="UP000198372"/>
    </source>
</evidence>
<reference evidence="18" key="1">
    <citation type="submission" date="2016-09" db="EMBL/GenBank/DDBJ databases">
        <authorList>
            <person name="Jeantristanb JTB J.-T."/>
            <person name="Ricardo R."/>
        </authorList>
    </citation>
    <scope>NUCLEOTIDE SEQUENCE [LARGE SCALE GENOMIC DNA]</scope>
</reference>
<organism evidence="17 18">
    <name type="scientific">Microbotryum intermedium</name>
    <dbReference type="NCBI Taxonomy" id="269621"/>
    <lineage>
        <taxon>Eukaryota</taxon>
        <taxon>Fungi</taxon>
        <taxon>Dikarya</taxon>
        <taxon>Basidiomycota</taxon>
        <taxon>Pucciniomycotina</taxon>
        <taxon>Microbotryomycetes</taxon>
        <taxon>Microbotryales</taxon>
        <taxon>Microbotryaceae</taxon>
        <taxon>Microbotryum</taxon>
    </lineage>
</organism>
<keyword evidence="8" id="KW-0679">Respiratory chain</keyword>
<dbReference type="GO" id="GO:0005758">
    <property type="term" value="C:mitochondrial intermembrane space"/>
    <property type="evidence" value="ECO:0007669"/>
    <property type="project" value="UniProtKB-SubCell"/>
</dbReference>
<feature type="disulfide bond" evidence="16">
    <location>
        <begin position="24"/>
        <end position="34"/>
    </location>
</feature>
<comment type="subcellular location">
    <subcellularLocation>
        <location evidence="3">Mitochondrion inner membrane</location>
        <topology evidence="3">Peripheral membrane protein</topology>
    </subcellularLocation>
    <subcellularLocation>
        <location evidence="2">Mitochondrion intermembrane space</location>
    </subcellularLocation>
</comment>
<evidence type="ECO:0000313" key="17">
    <source>
        <dbReference type="EMBL" id="SCV74635.1"/>
    </source>
</evidence>
<dbReference type="AlphaFoldDB" id="A0A238FN83"/>
<dbReference type="CDD" id="cd24141">
    <property type="entry name" value="NDUFS5-like"/>
    <property type="match status" value="1"/>
</dbReference>
<proteinExistence type="inferred from homology"/>
<evidence type="ECO:0000256" key="11">
    <source>
        <dbReference type="ARBA" id="ARBA00023128"/>
    </source>
</evidence>
<dbReference type="OrthoDB" id="9992197at2759"/>
<dbReference type="Proteomes" id="UP000198372">
    <property type="component" value="Unassembled WGS sequence"/>
</dbReference>
<keyword evidence="7" id="KW-0813">Transport</keyword>
<evidence type="ECO:0000256" key="15">
    <source>
        <dbReference type="ARBA" id="ARBA00032739"/>
    </source>
</evidence>
<dbReference type="PANTHER" id="PTHR15224">
    <property type="entry name" value="NADH DEHYDROGENASE [UBIQUINONE] IRON-SULFUR PROTEIN 5"/>
    <property type="match status" value="1"/>
</dbReference>
<dbReference type="EMBL" id="FMSP01000023">
    <property type="protein sequence ID" value="SCV74635.1"/>
    <property type="molecule type" value="Genomic_DNA"/>
</dbReference>
<keyword evidence="11" id="KW-0496">Mitochondrion</keyword>
<comment type="function">
    <text evidence="1">Accessory subunit of the mitochondrial membrane respiratory chain NADH dehydrogenase (Complex I), that is believed not to be involved in catalysis. Complex I functions in the transfer of electrons from NADH to the respiratory chain. The immediate electron acceptor for the enzyme is believed to be ubiquinone.</text>
</comment>
<protein>
    <recommendedName>
        <fullName evidence="6">NADH dehydrogenase [ubiquinone] iron-sulfur protein 5</fullName>
    </recommendedName>
    <alternativeName>
        <fullName evidence="14">Complex I-15 kDa</fullName>
    </alternativeName>
    <alternativeName>
        <fullName evidence="15">NADH-ubiquinone oxidoreductase 15 kDa subunit</fullName>
    </alternativeName>
</protein>
<keyword evidence="13 16" id="KW-1015">Disulfide bond</keyword>
<gene>
    <name evidence="17" type="ORF">BQ2448_7664</name>
</gene>
<evidence type="ECO:0000256" key="2">
    <source>
        <dbReference type="ARBA" id="ARBA00004569"/>
    </source>
</evidence>
<evidence type="ECO:0000256" key="8">
    <source>
        <dbReference type="ARBA" id="ARBA00022660"/>
    </source>
</evidence>